<gene>
    <name evidence="6" type="ORF">HWQ67_16880</name>
</gene>
<protein>
    <submittedName>
        <fullName evidence="6">Endonuclease III domain-containing protein</fullName>
    </submittedName>
</protein>
<dbReference type="Gene3D" id="1.10.1670.10">
    <property type="entry name" value="Helix-hairpin-Helix base-excision DNA repair enzymes (C-terminal)"/>
    <property type="match status" value="1"/>
</dbReference>
<evidence type="ECO:0000256" key="4">
    <source>
        <dbReference type="ARBA" id="ARBA00023014"/>
    </source>
</evidence>
<proteinExistence type="predicted"/>
<evidence type="ECO:0000313" key="6">
    <source>
        <dbReference type="EMBL" id="MBV6343254.1"/>
    </source>
</evidence>
<evidence type="ECO:0000259" key="5">
    <source>
        <dbReference type="SMART" id="SM00478"/>
    </source>
</evidence>
<dbReference type="GO" id="GO:0004519">
    <property type="term" value="F:endonuclease activity"/>
    <property type="evidence" value="ECO:0007669"/>
    <property type="project" value="UniProtKB-KW"/>
</dbReference>
<sequence>MSCMSVLTGIYDKLYDAFGAQHWWPGQTPFEIALGAILTQNTNWENVRKAINNLREADCLTSRRVYETPPGQLAELLRPSGFFNVKTRRVMAFVRFLEDAYGGDIENMRPVDTPTLRQQLLDIHGIGPETADSILLYALDRPVFVIDAYTKRVLSRHGVLDFKCTYDEFQRLFYDSLPANVALYNEYHALLVRTGKLYCKPKPLCYGSSDIIECPLLDIEAFSK</sequence>
<evidence type="ECO:0000256" key="1">
    <source>
        <dbReference type="ARBA" id="ARBA00022485"/>
    </source>
</evidence>
<dbReference type="Pfam" id="PF00730">
    <property type="entry name" value="HhH-GPD"/>
    <property type="match status" value="1"/>
</dbReference>
<keyword evidence="2" id="KW-0479">Metal-binding</keyword>
<keyword evidence="6" id="KW-0255">Endonuclease</keyword>
<dbReference type="EMBL" id="JABXWD010000502">
    <property type="protein sequence ID" value="MBV6343254.1"/>
    <property type="molecule type" value="Genomic_DNA"/>
</dbReference>
<dbReference type="CDD" id="cd00056">
    <property type="entry name" value="ENDO3c"/>
    <property type="match status" value="1"/>
</dbReference>
<dbReference type="Gene3D" id="1.10.340.30">
    <property type="entry name" value="Hypothetical protein, domain 2"/>
    <property type="match status" value="1"/>
</dbReference>
<name>A0ABS6S4H0_9BACT</name>
<accession>A0ABS6S4H0</accession>
<feature type="domain" description="HhH-GPD" evidence="5">
    <location>
        <begin position="38"/>
        <end position="197"/>
    </location>
</feature>
<dbReference type="SUPFAM" id="SSF48150">
    <property type="entry name" value="DNA-glycosylase"/>
    <property type="match status" value="1"/>
</dbReference>
<dbReference type="InterPro" id="IPR023170">
    <property type="entry name" value="HhH_base_excis_C"/>
</dbReference>
<dbReference type="PIRSF" id="PIRSF001435">
    <property type="entry name" value="Nth"/>
    <property type="match status" value="1"/>
</dbReference>
<comment type="caution">
    <text evidence="6">The sequence shown here is derived from an EMBL/GenBank/DDBJ whole genome shotgun (WGS) entry which is preliminary data.</text>
</comment>
<evidence type="ECO:0000256" key="3">
    <source>
        <dbReference type="ARBA" id="ARBA00023004"/>
    </source>
</evidence>
<keyword evidence="6" id="KW-0378">Hydrolase</keyword>
<organism evidence="6 7">
    <name type="scientific">Candidatus Magnetobacterium casense</name>
    <dbReference type="NCBI Taxonomy" id="1455061"/>
    <lineage>
        <taxon>Bacteria</taxon>
        <taxon>Pseudomonadati</taxon>
        <taxon>Nitrospirota</taxon>
        <taxon>Thermodesulfovibrionia</taxon>
        <taxon>Thermodesulfovibrionales</taxon>
        <taxon>Candidatus Magnetobacteriaceae</taxon>
        <taxon>Candidatus Magnetobacterium</taxon>
    </lineage>
</organism>
<dbReference type="InterPro" id="IPR011257">
    <property type="entry name" value="DNA_glycosylase"/>
</dbReference>
<dbReference type="SMART" id="SM00478">
    <property type="entry name" value="ENDO3c"/>
    <property type="match status" value="1"/>
</dbReference>
<keyword evidence="4" id="KW-0411">Iron-sulfur</keyword>
<keyword evidence="1" id="KW-0004">4Fe-4S</keyword>
<dbReference type="InterPro" id="IPR003265">
    <property type="entry name" value="HhH-GPD_domain"/>
</dbReference>
<evidence type="ECO:0000256" key="2">
    <source>
        <dbReference type="ARBA" id="ARBA00022723"/>
    </source>
</evidence>
<dbReference type="PANTHER" id="PTHR10359">
    <property type="entry name" value="A/G-SPECIFIC ADENINE GLYCOSYLASE/ENDONUCLEASE III"/>
    <property type="match status" value="1"/>
</dbReference>
<evidence type="ECO:0000313" key="7">
    <source>
        <dbReference type="Proteomes" id="UP001196980"/>
    </source>
</evidence>
<dbReference type="PANTHER" id="PTHR10359:SF19">
    <property type="entry name" value="DNA REPAIR GLYCOSYLASE MJ1434-RELATED"/>
    <property type="match status" value="1"/>
</dbReference>
<keyword evidence="7" id="KW-1185">Reference proteome</keyword>
<keyword evidence="6" id="KW-0540">Nuclease</keyword>
<reference evidence="6 7" key="1">
    <citation type="journal article" date="2020" name="J Geophys Res Biogeosci">
        <title>Magnetotaxis as an Adaptation to Enable Bacterial Shuttling of Microbial Sulfur and Sulfur Cycling Across Aquatic Oxic#Anoxic Interfaces.</title>
        <authorList>
            <person name="Li J."/>
            <person name="Liu P."/>
            <person name="Wang J."/>
            <person name="Roberts A.P."/>
            <person name="Pan Y."/>
        </authorList>
    </citation>
    <scope>NUCLEOTIDE SEQUENCE [LARGE SCALE GENOMIC DNA]</scope>
    <source>
        <strain evidence="6 7">MYR-1_YQ</strain>
    </source>
</reference>
<dbReference type="Proteomes" id="UP001196980">
    <property type="component" value="Unassembled WGS sequence"/>
</dbReference>
<keyword evidence="3" id="KW-0408">Iron</keyword>